<keyword evidence="9" id="KW-1185">Reference proteome</keyword>
<reference evidence="8 9" key="1">
    <citation type="submission" date="2021-02" db="EMBL/GenBank/DDBJ databases">
        <title>Characterization of Marinitoga sp. nov. str. BP5-C20A.</title>
        <authorList>
            <person name="Erauso G."/>
            <person name="Postec A."/>
        </authorList>
    </citation>
    <scope>NUCLEOTIDE SEQUENCE [LARGE SCALE GENOMIC DNA]</scope>
    <source>
        <strain evidence="8 9">BP5-C20A</strain>
    </source>
</reference>
<evidence type="ECO:0000313" key="8">
    <source>
        <dbReference type="EMBL" id="WGS64969.1"/>
    </source>
</evidence>
<dbReference type="InterPro" id="IPR052159">
    <property type="entry name" value="Competence_DNA_uptake"/>
</dbReference>
<accession>A0ABY8PQP9</accession>
<dbReference type="PANTHER" id="PTHR30619:SF1">
    <property type="entry name" value="RECOMBINATION PROTEIN 2"/>
    <property type="match status" value="1"/>
</dbReference>
<sequence>MPFFVNLFFSSIVLILILKAKMMTTAIIFMAVVFFLFKYTIKTRFFFIFFLTIMFFNTLNVHHIPPNLEVGILGTIIDKTNNFYVVKSENYYDVSWKKAKEKLYFSYNKYTTDPFEIGNKVYIIGKKDNGKFEIEHMSNSHKKSIYSLRNFFKERIYKNFPYQNKEILFSVIFGGLRGKTAEIFKNSGLLHLFAVSGFHVYIIYLALYFLYSKTTLYINYRRILTVLFLFFYLAATGFSDSATRATFLLSAMEINKIFGFNIDSKNLLGIIGVTNLLYNPTVIFSAGFLMSYFAALSILLIIEYNKNPFIISLAAFLAILPWNILFFKGFSLLSPVMSIVFVPIVYSLIIISFIFLIIPLPQFITGIIDYYISIIKNILQYINNYILYINLNENIKIIFYIISILLLIIFHYVMYKKYRIKEEF</sequence>
<dbReference type="EMBL" id="CP069362">
    <property type="protein sequence ID" value="WGS64969.1"/>
    <property type="molecule type" value="Genomic_DNA"/>
</dbReference>
<evidence type="ECO:0000256" key="3">
    <source>
        <dbReference type="ARBA" id="ARBA00022692"/>
    </source>
</evidence>
<feature type="transmembrane region" description="Helical" evidence="6">
    <location>
        <begin position="282"/>
        <end position="302"/>
    </location>
</feature>
<feature type="transmembrane region" description="Helical" evidence="6">
    <location>
        <begin position="370"/>
        <end position="391"/>
    </location>
</feature>
<evidence type="ECO:0000256" key="4">
    <source>
        <dbReference type="ARBA" id="ARBA00022989"/>
    </source>
</evidence>
<dbReference type="PANTHER" id="PTHR30619">
    <property type="entry name" value="DNA INTERNALIZATION/COMPETENCE PROTEIN COMEC/REC2"/>
    <property type="match status" value="1"/>
</dbReference>
<evidence type="ECO:0000256" key="2">
    <source>
        <dbReference type="ARBA" id="ARBA00022475"/>
    </source>
</evidence>
<dbReference type="RefSeq" id="WP_280999023.1">
    <property type="nucleotide sequence ID" value="NZ_CP069362.1"/>
</dbReference>
<dbReference type="Proteomes" id="UP001232493">
    <property type="component" value="Chromosome"/>
</dbReference>
<dbReference type="NCBIfam" id="TIGR00360">
    <property type="entry name" value="ComEC_N-term"/>
    <property type="match status" value="1"/>
</dbReference>
<feature type="transmembrane region" description="Helical" evidence="6">
    <location>
        <begin position="223"/>
        <end position="239"/>
    </location>
</feature>
<proteinExistence type="predicted"/>
<feature type="transmembrane region" description="Helical" evidence="6">
    <location>
        <begin position="336"/>
        <end position="358"/>
    </location>
</feature>
<dbReference type="Pfam" id="PF03772">
    <property type="entry name" value="Competence"/>
    <property type="match status" value="1"/>
</dbReference>
<evidence type="ECO:0000259" key="7">
    <source>
        <dbReference type="Pfam" id="PF03772"/>
    </source>
</evidence>
<feature type="transmembrane region" description="Helical" evidence="6">
    <location>
        <begin position="189"/>
        <end position="211"/>
    </location>
</feature>
<feature type="transmembrane region" description="Helical" evidence="6">
    <location>
        <begin position="309"/>
        <end position="330"/>
    </location>
</feature>
<feature type="transmembrane region" description="Helical" evidence="6">
    <location>
        <begin position="12"/>
        <end position="37"/>
    </location>
</feature>
<evidence type="ECO:0000313" key="9">
    <source>
        <dbReference type="Proteomes" id="UP001232493"/>
    </source>
</evidence>
<organism evidence="8 9">
    <name type="scientific">Marinitoga aeolica</name>
    <dbReference type="NCBI Taxonomy" id="2809031"/>
    <lineage>
        <taxon>Bacteria</taxon>
        <taxon>Thermotogati</taxon>
        <taxon>Thermotogota</taxon>
        <taxon>Thermotogae</taxon>
        <taxon>Petrotogales</taxon>
        <taxon>Petrotogaceae</taxon>
        <taxon>Marinitoga</taxon>
    </lineage>
</organism>
<protein>
    <submittedName>
        <fullName evidence="8">ComEC/Rec2 family competence protein</fullName>
    </submittedName>
</protein>
<feature type="domain" description="ComEC/Rec2-related protein" evidence="7">
    <location>
        <begin position="178"/>
        <end position="410"/>
    </location>
</feature>
<evidence type="ECO:0000256" key="6">
    <source>
        <dbReference type="SAM" id="Phobius"/>
    </source>
</evidence>
<feature type="transmembrane region" description="Helical" evidence="6">
    <location>
        <begin position="44"/>
        <end position="64"/>
    </location>
</feature>
<keyword evidence="5 6" id="KW-0472">Membrane</keyword>
<gene>
    <name evidence="8" type="ORF">JRV97_11535</name>
</gene>
<name>A0ABY8PQP9_9BACT</name>
<dbReference type="InterPro" id="IPR004477">
    <property type="entry name" value="ComEC_N"/>
</dbReference>
<evidence type="ECO:0000256" key="1">
    <source>
        <dbReference type="ARBA" id="ARBA00004651"/>
    </source>
</evidence>
<feature type="transmembrane region" description="Helical" evidence="6">
    <location>
        <begin position="397"/>
        <end position="415"/>
    </location>
</feature>
<keyword evidence="2" id="KW-1003">Cell membrane</keyword>
<comment type="subcellular location">
    <subcellularLocation>
        <location evidence="1">Cell membrane</location>
        <topology evidence="1">Multi-pass membrane protein</topology>
    </subcellularLocation>
</comment>
<evidence type="ECO:0000256" key="5">
    <source>
        <dbReference type="ARBA" id="ARBA00023136"/>
    </source>
</evidence>
<keyword evidence="3 6" id="KW-0812">Transmembrane</keyword>
<keyword evidence="4 6" id="KW-1133">Transmembrane helix</keyword>